<dbReference type="eggNOG" id="KOG3595">
    <property type="taxonomic scope" value="Eukaryota"/>
</dbReference>
<evidence type="ECO:0000259" key="14">
    <source>
        <dbReference type="Pfam" id="PF12774"/>
    </source>
</evidence>
<dbReference type="InterPro" id="IPR035699">
    <property type="entry name" value="AAA_6"/>
</dbReference>
<dbReference type="FunFam" id="3.40.50.300:FF:000071">
    <property type="entry name" value="Cytoplasmic dynein heavy chain 1"/>
    <property type="match status" value="1"/>
</dbReference>
<feature type="domain" description="Dynein heavy chain linker" evidence="13">
    <location>
        <begin position="351"/>
        <end position="758"/>
    </location>
</feature>
<keyword evidence="11" id="KW-0505">Motor protein</keyword>
<gene>
    <name evidence="15" type="ORF">THAOC_35192</name>
</gene>
<dbReference type="InterPro" id="IPR013602">
    <property type="entry name" value="Dynein_heavy_linker"/>
</dbReference>
<comment type="subcellular location">
    <subcellularLocation>
        <location evidence="1">Cytoplasm</location>
        <location evidence="1">Cytoskeleton</location>
    </subcellularLocation>
</comment>
<keyword evidence="8" id="KW-0067">ATP-binding</keyword>
<dbReference type="GO" id="GO:0005874">
    <property type="term" value="C:microtubule"/>
    <property type="evidence" value="ECO:0007669"/>
    <property type="project" value="UniProtKB-KW"/>
</dbReference>
<dbReference type="FunFam" id="1.20.58.1120:FF:000013">
    <property type="entry name" value="Dynein heavy chain-like protein"/>
    <property type="match status" value="1"/>
</dbReference>
<dbReference type="InterPro" id="IPR026983">
    <property type="entry name" value="DHC"/>
</dbReference>
<evidence type="ECO:0000259" key="13">
    <source>
        <dbReference type="Pfam" id="PF08393"/>
    </source>
</evidence>
<evidence type="ECO:0000256" key="5">
    <source>
        <dbReference type="ARBA" id="ARBA00022701"/>
    </source>
</evidence>
<dbReference type="EMBL" id="AGNL01047938">
    <property type="protein sequence ID" value="EJK46153.1"/>
    <property type="molecule type" value="Genomic_DNA"/>
</dbReference>
<dbReference type="Proteomes" id="UP000266841">
    <property type="component" value="Unassembled WGS sequence"/>
</dbReference>
<keyword evidence="6" id="KW-0677">Repeat</keyword>
<proteinExistence type="inferred from homology"/>
<keyword evidence="5" id="KW-0493">Microtubule</keyword>
<evidence type="ECO:0000313" key="15">
    <source>
        <dbReference type="EMBL" id="EJK46153.1"/>
    </source>
</evidence>
<dbReference type="GO" id="GO:0045505">
    <property type="term" value="F:dynein intermediate chain binding"/>
    <property type="evidence" value="ECO:0007669"/>
    <property type="project" value="InterPro"/>
</dbReference>
<comment type="similarity">
    <text evidence="2">Belongs to the dynein heavy chain family.</text>
</comment>
<evidence type="ECO:0000256" key="2">
    <source>
        <dbReference type="ARBA" id="ARBA00008887"/>
    </source>
</evidence>
<dbReference type="InterPro" id="IPR042222">
    <property type="entry name" value="Dynein_2_N"/>
</dbReference>
<feature type="domain" description="Dynein heavy chain hydrolytic ATP-binding dynein motor region" evidence="14">
    <location>
        <begin position="905"/>
        <end position="1144"/>
    </location>
</feature>
<dbReference type="AlphaFoldDB" id="K0R1A5"/>
<dbReference type="GO" id="GO:0007018">
    <property type="term" value="P:microtubule-based movement"/>
    <property type="evidence" value="ECO:0007669"/>
    <property type="project" value="InterPro"/>
</dbReference>
<evidence type="ECO:0000256" key="7">
    <source>
        <dbReference type="ARBA" id="ARBA00022741"/>
    </source>
</evidence>
<keyword evidence="7" id="KW-0547">Nucleotide-binding</keyword>
<dbReference type="PANTHER" id="PTHR45703:SF36">
    <property type="entry name" value="DYNEIN HEAVY CHAIN, CYTOPLASMIC"/>
    <property type="match status" value="1"/>
</dbReference>
<dbReference type="GO" id="GO:0051959">
    <property type="term" value="F:dynein light intermediate chain binding"/>
    <property type="evidence" value="ECO:0007669"/>
    <property type="project" value="InterPro"/>
</dbReference>
<evidence type="ECO:0000256" key="11">
    <source>
        <dbReference type="ARBA" id="ARBA00023175"/>
    </source>
</evidence>
<evidence type="ECO:0000256" key="9">
    <source>
        <dbReference type="ARBA" id="ARBA00023017"/>
    </source>
</evidence>
<feature type="non-terminal residue" evidence="15">
    <location>
        <position position="1"/>
    </location>
</feature>
<dbReference type="Gene3D" id="1.10.8.710">
    <property type="match status" value="1"/>
</dbReference>
<dbReference type="FunFam" id="1.20.140.100:FF:000002">
    <property type="entry name" value="Cytoplasmic dynein heavy chain 1"/>
    <property type="match status" value="1"/>
</dbReference>
<dbReference type="OrthoDB" id="424310at2759"/>
<dbReference type="Gene3D" id="1.10.287.2620">
    <property type="match status" value="1"/>
</dbReference>
<dbReference type="Gene3D" id="3.20.180.20">
    <property type="entry name" value="Dynein heavy chain, N-terminal domain 2"/>
    <property type="match status" value="1"/>
</dbReference>
<keyword evidence="4" id="KW-0963">Cytoplasm</keyword>
<sequence>NQEISAQPAVPTARALFLDALHDYVGIVCTLPCLNSGRFEVFDSSGGQDTDSFHSLIGTVSPDVLADVYVSVENHVQNLASFVDHWLSYQTLWDSQVGDVAASVEGDLRRWHELILQVSTARATLDSTDTTAEFGPIVVRFNKVQSQVNLKYDSWQKELQSYFATVLSGRIQENYDKTVDAKSRLEKVSLEGSSAATSEIVLGVTYLQEVTQNLPAWHKMSKELSDSEKLLKRQRHVFSREWVEASLVAGQMQQLEQLLAKRTRTMEEQVPLLQSRVAAEDKANSARISELVENWGENKPLMGNITPNEALETLAKFEFNMKKAQLDQENLVKAKDALGLDVGATSTAISSCLDELLDLKEVWEVVSKPHETLQEIKDSPWATTVVRKVRSKLDDLLIALRSLPNRIRQYNAYTALYDEIKSYLSGQSSLSDMKTDALKDRHWKTILQKLNIHVSYNELTIGMLWDHGLLDRKKDMAEVLQVAQGEMAIEVFLSEVKERWTNQELDLVLYQSRVRLIRGWDDLFNQLDEHTGGLILMRSSPYYRAVREFQEDGNLWEDRLTKLRAAFDAWIDVQRRWVYLEGIFFGSADIKAQLPAEYNRFKSVDGEFITLMRRISNRPYAMEALNIDNLQRTLERLANLMTVIQKALGAYLEKQRSDLSRFYFLGDDDLLEIIGNASEPGKVLPHLGKMFAAISTLNSQPCDEEGVLTKFDAMISKDGEKVTLDSPITVTNKTNVKEWLKELEDGMHSTLAKLLNDAVTEVQSAQASTTISEGKTEFVNWATKFPAQVMILATLVDWSMGMDAALRKDNSKSEMETLLSAVNGKLEVMAETVLLDLPNESRKKFEQLITELVHQRDVTRSMIEDGVEDVNDFRWLYHLRFEFNPQAEALTEKLRISLSNASFHYGFEYLGIGERLVQTPLTDRCYLTLTQALHFRMGGNPFGPAGTGKTESVKALGAQLGRFVVVMVSVLDYACFLLRLRRHGPNFCGLCQVGAWGCFDEFNRLEERILSAVSQQILTIQHGLLERQKNIELLGKSIRLHENVGIFVTMNPGYAGRSNLPDNLKTLFRSVAMVVPDRKLIAQVMLYSQGIVSAEKLAGPVVDLFIMSQKQMSKQSHYDFGLRALKTLLVSAGGLKRKAIAEQNPSLQMILLGSRGVF</sequence>
<reference evidence="15 16" key="1">
    <citation type="journal article" date="2012" name="Genome Biol.">
        <title>Genome and low-iron response of an oceanic diatom adapted to chronic iron limitation.</title>
        <authorList>
            <person name="Lommer M."/>
            <person name="Specht M."/>
            <person name="Roy A.S."/>
            <person name="Kraemer L."/>
            <person name="Andreson R."/>
            <person name="Gutowska M.A."/>
            <person name="Wolf J."/>
            <person name="Bergner S.V."/>
            <person name="Schilhabel M.B."/>
            <person name="Klostermeier U.C."/>
            <person name="Beiko R.G."/>
            <person name="Rosenstiel P."/>
            <person name="Hippler M."/>
            <person name="Laroche J."/>
        </authorList>
    </citation>
    <scope>NUCLEOTIDE SEQUENCE [LARGE SCALE GENOMIC DNA]</scope>
    <source>
        <strain evidence="15 16">CCMP1005</strain>
    </source>
</reference>
<evidence type="ECO:0008006" key="17">
    <source>
        <dbReference type="Google" id="ProtNLM"/>
    </source>
</evidence>
<dbReference type="Gene3D" id="1.20.58.1120">
    <property type="match status" value="1"/>
</dbReference>
<evidence type="ECO:0000256" key="1">
    <source>
        <dbReference type="ARBA" id="ARBA00004245"/>
    </source>
</evidence>
<dbReference type="Pfam" id="PF08393">
    <property type="entry name" value="DHC_N2"/>
    <property type="match status" value="1"/>
</dbReference>
<keyword evidence="9" id="KW-0243">Dynein</keyword>
<keyword evidence="12" id="KW-0206">Cytoskeleton</keyword>
<dbReference type="Pfam" id="PF12774">
    <property type="entry name" value="AAA_6"/>
    <property type="match status" value="1"/>
</dbReference>
<dbReference type="Gene3D" id="1.20.140.100">
    <property type="entry name" value="Dynein heavy chain, N-terminal domain 2"/>
    <property type="match status" value="1"/>
</dbReference>
<dbReference type="InterPro" id="IPR043157">
    <property type="entry name" value="Dynein_AAA1S"/>
</dbReference>
<evidence type="ECO:0000256" key="4">
    <source>
        <dbReference type="ARBA" id="ARBA00022490"/>
    </source>
</evidence>
<dbReference type="InterPro" id="IPR042228">
    <property type="entry name" value="Dynein_linker_3"/>
</dbReference>
<dbReference type="FunFam" id="3.20.180.20:FF:000002">
    <property type="entry name" value="Cytoplasmic dynein heavy chain 1"/>
    <property type="match status" value="1"/>
</dbReference>
<keyword evidence="16" id="KW-1185">Reference proteome</keyword>
<organism evidence="15 16">
    <name type="scientific">Thalassiosira oceanica</name>
    <name type="common">Marine diatom</name>
    <dbReference type="NCBI Taxonomy" id="159749"/>
    <lineage>
        <taxon>Eukaryota</taxon>
        <taxon>Sar</taxon>
        <taxon>Stramenopiles</taxon>
        <taxon>Ochrophyta</taxon>
        <taxon>Bacillariophyta</taxon>
        <taxon>Coscinodiscophyceae</taxon>
        <taxon>Thalassiosirophycidae</taxon>
        <taxon>Thalassiosirales</taxon>
        <taxon>Thalassiosiraceae</taxon>
        <taxon>Thalassiosira</taxon>
    </lineage>
</organism>
<comment type="caution">
    <text evidence="15">The sequence shown here is derived from an EMBL/GenBank/DDBJ whole genome shotgun (WGS) entry which is preliminary data.</text>
</comment>
<evidence type="ECO:0000256" key="10">
    <source>
        <dbReference type="ARBA" id="ARBA00023054"/>
    </source>
</evidence>
<keyword evidence="10" id="KW-0175">Coiled coil</keyword>
<dbReference type="FunFam" id="1.10.287.2620:FF:000001">
    <property type="entry name" value="Cytoplasmic dynein heavy chain 1"/>
    <property type="match status" value="1"/>
</dbReference>
<accession>K0R1A5</accession>
<dbReference type="GO" id="GO:0030286">
    <property type="term" value="C:dynein complex"/>
    <property type="evidence" value="ECO:0007669"/>
    <property type="project" value="UniProtKB-KW"/>
</dbReference>
<dbReference type="PANTHER" id="PTHR45703">
    <property type="entry name" value="DYNEIN HEAVY CHAIN"/>
    <property type="match status" value="1"/>
</dbReference>
<protein>
    <recommendedName>
        <fullName evidence="17">Dynein heavy chain linker domain-containing protein</fullName>
    </recommendedName>
</protein>
<evidence type="ECO:0000256" key="8">
    <source>
        <dbReference type="ARBA" id="ARBA00022840"/>
    </source>
</evidence>
<evidence type="ECO:0000256" key="3">
    <source>
        <dbReference type="ARBA" id="ARBA00011655"/>
    </source>
</evidence>
<comment type="subunit">
    <text evidence="3">Consists of at least two heavy chains and a number of intermediate and light chains.</text>
</comment>
<evidence type="ECO:0000313" key="16">
    <source>
        <dbReference type="Proteomes" id="UP000266841"/>
    </source>
</evidence>
<dbReference type="GO" id="GO:0005524">
    <property type="term" value="F:ATP binding"/>
    <property type="evidence" value="ECO:0007669"/>
    <property type="project" value="UniProtKB-KW"/>
</dbReference>
<dbReference type="Gene3D" id="3.40.50.300">
    <property type="entry name" value="P-loop containing nucleotide triphosphate hydrolases"/>
    <property type="match status" value="1"/>
</dbReference>
<evidence type="ECO:0000256" key="6">
    <source>
        <dbReference type="ARBA" id="ARBA00022737"/>
    </source>
</evidence>
<dbReference type="SUPFAM" id="SSF52540">
    <property type="entry name" value="P-loop containing nucleoside triphosphate hydrolases"/>
    <property type="match status" value="1"/>
</dbReference>
<evidence type="ECO:0000256" key="12">
    <source>
        <dbReference type="ARBA" id="ARBA00023212"/>
    </source>
</evidence>
<name>K0R1A5_THAOC</name>
<dbReference type="InterPro" id="IPR027417">
    <property type="entry name" value="P-loop_NTPase"/>
</dbReference>